<dbReference type="PROSITE" id="PS00138">
    <property type="entry name" value="SUBTILASE_SER"/>
    <property type="match status" value="1"/>
</dbReference>
<evidence type="ECO:0000256" key="2">
    <source>
        <dbReference type="ARBA" id="ARBA00022729"/>
    </source>
</evidence>
<dbReference type="EMBL" id="SBKQ01000015">
    <property type="protein sequence ID" value="RXR29081.1"/>
    <property type="molecule type" value="Genomic_DNA"/>
</dbReference>
<dbReference type="RefSeq" id="WP_129465358.1">
    <property type="nucleotide sequence ID" value="NZ_SBKQ01000015.1"/>
</dbReference>
<feature type="active site" description="Charge relay system" evidence="6">
    <location>
        <position position="490"/>
    </location>
</feature>
<comment type="caution">
    <text evidence="9">The sequence shown here is derived from an EMBL/GenBank/DDBJ whole genome shotgun (WGS) entry which is preliminary data.</text>
</comment>
<evidence type="ECO:0000256" key="4">
    <source>
        <dbReference type="ARBA" id="ARBA00022825"/>
    </source>
</evidence>
<evidence type="ECO:0000256" key="6">
    <source>
        <dbReference type="PROSITE-ProRule" id="PRU01240"/>
    </source>
</evidence>
<evidence type="ECO:0000256" key="1">
    <source>
        <dbReference type="ARBA" id="ARBA00022670"/>
    </source>
</evidence>
<organism evidence="9 10">
    <name type="scientific">Flavobacterium piscinae</name>
    <dbReference type="NCBI Taxonomy" id="2506424"/>
    <lineage>
        <taxon>Bacteria</taxon>
        <taxon>Pseudomonadati</taxon>
        <taxon>Bacteroidota</taxon>
        <taxon>Flavobacteriia</taxon>
        <taxon>Flavobacteriales</taxon>
        <taxon>Flavobacteriaceae</taxon>
        <taxon>Flavobacterium</taxon>
    </lineage>
</organism>
<dbReference type="Pfam" id="PF00082">
    <property type="entry name" value="Peptidase_S8"/>
    <property type="match status" value="1"/>
</dbReference>
<dbReference type="InterPro" id="IPR036852">
    <property type="entry name" value="Peptidase_S8/S53_dom_sf"/>
</dbReference>
<dbReference type="PANTHER" id="PTHR42884">
    <property type="entry name" value="PROPROTEIN CONVERTASE SUBTILISIN/KEXIN-RELATED"/>
    <property type="match status" value="1"/>
</dbReference>
<dbReference type="PRINTS" id="PR00723">
    <property type="entry name" value="SUBTILISIN"/>
</dbReference>
<dbReference type="OrthoDB" id="1286805at2"/>
<dbReference type="Proteomes" id="UP000289734">
    <property type="component" value="Unassembled WGS sequence"/>
</dbReference>
<accession>A0A4Q1KH80</accession>
<evidence type="ECO:0000313" key="9">
    <source>
        <dbReference type="EMBL" id="RXR29081.1"/>
    </source>
</evidence>
<dbReference type="Pfam" id="PF11617">
    <property type="entry name" value="Cu-binding_MopE"/>
    <property type="match status" value="2"/>
</dbReference>
<feature type="domain" description="LamG-like jellyroll fold" evidence="8">
    <location>
        <begin position="1225"/>
        <end position="1362"/>
    </location>
</feature>
<dbReference type="NCBIfam" id="TIGR04183">
    <property type="entry name" value="Por_Secre_tail"/>
    <property type="match status" value="1"/>
</dbReference>
<dbReference type="InterPro" id="IPR015500">
    <property type="entry name" value="Peptidase_S8_subtilisin-rel"/>
</dbReference>
<evidence type="ECO:0000313" key="10">
    <source>
        <dbReference type="Proteomes" id="UP000289734"/>
    </source>
</evidence>
<dbReference type="SUPFAM" id="SSF49899">
    <property type="entry name" value="Concanavalin A-like lectins/glucanases"/>
    <property type="match status" value="1"/>
</dbReference>
<feature type="signal peptide" evidence="7">
    <location>
        <begin position="1"/>
        <end position="19"/>
    </location>
</feature>
<evidence type="ECO:0000256" key="7">
    <source>
        <dbReference type="SAM" id="SignalP"/>
    </source>
</evidence>
<keyword evidence="10" id="KW-1185">Reference proteome</keyword>
<reference evidence="10" key="1">
    <citation type="submission" date="2019-01" db="EMBL/GenBank/DDBJ databases">
        <title>Cytophagaceae bacterium strain CAR-16.</title>
        <authorList>
            <person name="Chen W.-M."/>
        </authorList>
    </citation>
    <scope>NUCLEOTIDE SEQUENCE [LARGE SCALE GENOMIC DNA]</scope>
    <source>
        <strain evidence="10">ICH-30</strain>
    </source>
</reference>
<evidence type="ECO:0000256" key="3">
    <source>
        <dbReference type="ARBA" id="ARBA00022801"/>
    </source>
</evidence>
<keyword evidence="5" id="KW-1015">Disulfide bond</keyword>
<dbReference type="GO" id="GO:0016020">
    <property type="term" value="C:membrane"/>
    <property type="evidence" value="ECO:0007669"/>
    <property type="project" value="TreeGrafter"/>
</dbReference>
<keyword evidence="2 7" id="KW-0732">Signal</keyword>
<dbReference type="Gene3D" id="2.60.40.10">
    <property type="entry name" value="Immunoglobulins"/>
    <property type="match status" value="1"/>
</dbReference>
<evidence type="ECO:0000259" key="8">
    <source>
        <dbReference type="SMART" id="SM00560"/>
    </source>
</evidence>
<protein>
    <submittedName>
        <fullName evidence="9">T9SS type A sorting domain-containing protein</fullName>
    </submittedName>
</protein>
<proteinExistence type="inferred from homology"/>
<dbReference type="GO" id="GO:0004252">
    <property type="term" value="F:serine-type endopeptidase activity"/>
    <property type="evidence" value="ECO:0007669"/>
    <property type="project" value="UniProtKB-UniRule"/>
</dbReference>
<dbReference type="PANTHER" id="PTHR42884:SF14">
    <property type="entry name" value="NEUROENDOCRINE CONVERTASE 1"/>
    <property type="match status" value="1"/>
</dbReference>
<name>A0A4Q1KH80_9FLAO</name>
<dbReference type="InterPro" id="IPR013783">
    <property type="entry name" value="Ig-like_fold"/>
</dbReference>
<dbReference type="InterPro" id="IPR022398">
    <property type="entry name" value="Peptidase_S8_His-AS"/>
</dbReference>
<dbReference type="InterPro" id="IPR021655">
    <property type="entry name" value="Put_metal-bd"/>
</dbReference>
<dbReference type="InterPro" id="IPR013320">
    <property type="entry name" value="ConA-like_dom_sf"/>
</dbReference>
<gene>
    <name evidence="9" type="ORF">EQG68_13170</name>
</gene>
<dbReference type="InterPro" id="IPR006558">
    <property type="entry name" value="LamG-like"/>
</dbReference>
<dbReference type="Pfam" id="PF18962">
    <property type="entry name" value="Por_Secre_tail"/>
    <property type="match status" value="1"/>
</dbReference>
<feature type="active site" description="Charge relay system" evidence="6">
    <location>
        <position position="309"/>
    </location>
</feature>
<keyword evidence="4 6" id="KW-0720">Serine protease</keyword>
<keyword evidence="1 6" id="KW-0645">Protease</keyword>
<sequence>MKKQILLFIVLLLTAIGYAQQPEKKNDWVENYFSYSPDGKQHFTLSEDQIIIKFLPGVSFEQQADILKRETLLKPLSKDMLLPAPAVTIAQVNGNVGAEQLKALLKRLTQQDMVAYANPFLLYKDGTKQGITDRFIVKLKMDSDIAILNEMVSQNGLYILEQYHYDRKVYIVEVPKSTGFNALEMANRFFESGKFSSAEPDFLLLLNRSANLSTLMRDESATVNTNDTFLDYQWSLNNTGSSIQYNGTPGSDMKVFDAWGISTGSAAIKVAILDEGVDLVHPDLLANLLAGFDATGLGSGGAPSGDDAHGTACAGIVAASGNNNLGISGIAYNCKIIPIRIAYSNSSGNWVTSNATIGTAIDWAWDNGGADVLSNSWGGGSSSSLINDAIDRAVTQGRGGLGAPVLFSAGNGNGAVNYPAYLPNVISVTAMSMCDQRKSPSSCDGEAWWGSDYGTNTDVSAPGVKIYTTDISGAAGYSSGDYAPTFNGTSSACPNVAGVMALILSANSNLNMLEARQILESTCSKVGGYTYNTNVSGQPNGTWSNDLGYGRVNALAALQLTTVACTSPPVAGAANASPSFLCQPAPVSLSLEGVVYSIDQTYQWQSSTNDIDWTNITDATLSSYSTTVATSTYFRCLVTCSGSTSESISTLVTVAPFNQVAVVGNSVESICAGESVSLSVTGASEYSWSPATGLNQTTGATVIANPTETTEYTITSTNVGECSTSATITVIVNPLPPTPVISSNSPLNVGETLNLTAEVAPAEGYVLNPNSGVSFIDISATGEPIVAISDDSRHLITIPAFTFNTIEYTSALVSANGYFVFGSNTTGTTNNFTNLQLPTTIFATTGSSAGVCAFWDDLFPTTESSIVTETIGNVYIVQWNLFKPYDLRTAPESITFQIQFNLATGQINLVYPDVFVDNATYNFGASATLGLNYSGTEALQYSYNTASLQNGQSLTYTPKEYIYSWTGPNNFTSDEQNPSLANVTLNAAGTYTLALSSESGCSVSSQLEVTVIGTFTTYYADADGDGFGDASAMLEATEQPEGYVLDNTDCDDTNETVYPGAIEICDGLDNDCNGLTDDENINPIPICNDITIVLDETGNYTLTQADIDAIGAGSSDNCSAITLSVDTTTFDCSNVGQANPITMTVTDGNNNSATCTATVFVTETQPPVLVCEPAIFISNTPGLCSGTTILTEPTVTDNCTTNANSLKFDGINDRVTLPEFNIGTSDFTIETWIKPNANVAGYLVSNRTNEPNQQGNWFVLSRQASGNIAFEMAASGSPSYLPMVSNSSTPPNTWTHIAVSRQGTMVTLYINGVADSSVNDSFVRNLSTGNFSLLGGFPAFNAAWFNGKMKEVRIWEVARTATEINTYINSAITPQAGLKAVYHFNQGTNGLDNTGITSLIDDSGNNLNGTLVNFTLNGTSSNFVNDMFMYNDAPAIFPLGDTLVTWTATDDSGNSATCTQLVTVNDTEAPIAQCQPVTVTLDSNGVGTISATDLNDGSTDNCGIQSIQIGNVLSQYLKDGNFNNIGHGQSFTASTTGYLKSVKILVQGNQTGKTIHFYNSGTGSGISGSVGTPVYSETNVAFVDSANGTIWTEIVLSTPFPVIAGNQYSFVIEEFSHVYYTGFGNSYSGGSFIFNYDLSSGCCSWGDMAFELSFLEDEATFDCSHLGTNTVALTVTDESGNMSSCFTTVTVISTSVYYADADNDGYGNPAVSYVGCAQAGYVLDNTDCDDTNNTVYPGATEICYDGLDNDCDGIIDNGCTPIVSVVQPAQCGITLSTLDSYVYANLVAGAQGYRFRVTNLSTNEVQTIDRALRVFRFTQLTSYAFATEYSVEVSVRINNVWQPFYGTPCTVSTPDTTTQIQASQCNTAISNLNNSIFADIVPFATGYRFRVTNTLNPIDVQTIDRPIRDFRMTNLATVEFNTTYNVEVAVRNTDGTYLSYGPVCNITTPMFPTVGLEDAQCDEYLVSSNTETLFAESYPGVEQYRFLLENINLPYNQTVDRATRTVTLNNFTGLVPGEMYTVRVAIRLNGVWGPYGKSCSIITPGGEIILIRTEESTNETGFRAIAYPNPFATSFTLDVRTSNTEVVSLTVYDMAGRLLEVREVKAQDVTNYQFGDRYSSGVYNVIVTQGEETRTVRVVKQ</sequence>
<feature type="chain" id="PRO_5020541221" evidence="7">
    <location>
        <begin position="20"/>
        <end position="2141"/>
    </location>
</feature>
<dbReference type="GO" id="GO:0005975">
    <property type="term" value="P:carbohydrate metabolic process"/>
    <property type="evidence" value="ECO:0007669"/>
    <property type="project" value="UniProtKB-ARBA"/>
</dbReference>
<dbReference type="InterPro" id="IPR034054">
    <property type="entry name" value="Pep_S8_PrcA"/>
</dbReference>
<dbReference type="InterPro" id="IPR023828">
    <property type="entry name" value="Peptidase_S8_Ser-AS"/>
</dbReference>
<dbReference type="Pfam" id="PF13385">
    <property type="entry name" value="Laminin_G_3"/>
    <property type="match status" value="1"/>
</dbReference>
<feature type="active site" description="Charge relay system" evidence="6">
    <location>
        <position position="274"/>
    </location>
</feature>
<dbReference type="GO" id="GO:0004553">
    <property type="term" value="F:hydrolase activity, hydrolyzing O-glycosyl compounds"/>
    <property type="evidence" value="ECO:0007669"/>
    <property type="project" value="UniProtKB-ARBA"/>
</dbReference>
<keyword evidence="3 6" id="KW-0378">Hydrolase</keyword>
<dbReference type="Gene3D" id="3.40.50.200">
    <property type="entry name" value="Peptidase S8/S53 domain"/>
    <property type="match status" value="1"/>
</dbReference>
<dbReference type="SMART" id="SM00560">
    <property type="entry name" value="LamGL"/>
    <property type="match status" value="1"/>
</dbReference>
<dbReference type="PROSITE" id="PS51892">
    <property type="entry name" value="SUBTILASE"/>
    <property type="match status" value="1"/>
</dbReference>
<dbReference type="SUPFAM" id="SSF52743">
    <property type="entry name" value="Subtilisin-like"/>
    <property type="match status" value="1"/>
</dbReference>
<dbReference type="InterPro" id="IPR026444">
    <property type="entry name" value="Secre_tail"/>
</dbReference>
<dbReference type="InterPro" id="IPR000209">
    <property type="entry name" value="Peptidase_S8/S53_dom"/>
</dbReference>
<dbReference type="Gene3D" id="2.60.120.200">
    <property type="match status" value="1"/>
</dbReference>
<dbReference type="GO" id="GO:0016485">
    <property type="term" value="P:protein processing"/>
    <property type="evidence" value="ECO:0007669"/>
    <property type="project" value="TreeGrafter"/>
</dbReference>
<comment type="similarity">
    <text evidence="6">Belongs to the peptidase S8 family.</text>
</comment>
<dbReference type="CDD" id="cd07498">
    <property type="entry name" value="Peptidases_S8_15"/>
    <property type="match status" value="1"/>
</dbReference>
<dbReference type="PROSITE" id="PS00137">
    <property type="entry name" value="SUBTILASE_HIS"/>
    <property type="match status" value="1"/>
</dbReference>
<evidence type="ECO:0000256" key="5">
    <source>
        <dbReference type="ARBA" id="ARBA00023157"/>
    </source>
</evidence>